<name>A0A8J5K7D8_ZINOF</name>
<proteinExistence type="inferred from homology"/>
<dbReference type="PANTHER" id="PTHR31953">
    <property type="entry name" value="BETA-FRUCTOFURANOSIDASE, INSOLUBLE ISOENZYME CWINV1-RELATED"/>
    <property type="match status" value="1"/>
</dbReference>
<feature type="domain" description="Glycosyl hydrolase family 32 C-terminal" evidence="7">
    <location>
        <begin position="404"/>
        <end position="582"/>
    </location>
</feature>
<evidence type="ECO:0000256" key="1">
    <source>
        <dbReference type="ARBA" id="ARBA00009902"/>
    </source>
</evidence>
<dbReference type="InterPro" id="IPR013189">
    <property type="entry name" value="Glyco_hydro_32_C"/>
</dbReference>
<evidence type="ECO:0000256" key="5">
    <source>
        <dbReference type="RuleBase" id="RU362110"/>
    </source>
</evidence>
<dbReference type="GO" id="GO:0005975">
    <property type="term" value="P:carbohydrate metabolic process"/>
    <property type="evidence" value="ECO:0007669"/>
    <property type="project" value="InterPro"/>
</dbReference>
<sequence>MVQFRSLPKQDGGSAYWQFKELANSISNNWYTNFRPSLVDKTLLPRYHFRPPINWINGNFYRYFKYFLLKKNTCAGPFYYKGIYHLFYQYNPYGSVWGNIVWGHSVSTDLINWYALDPAIYPSKPFDIYGCWSGSATVLPDGKPVILYTGIVDNFKTQVQNIAFPANLSDPLLREWDKPDYNPVISSDPSINATQFRDPTTAWLHPDNKHWSIAIGGIREVGQRGVAILYRSKDFVNWTKAKHPLHSSKGTGMWECPDFFPVAVGGREGRDTSATGRGVKHVLKVSLDRTRFEYYTLGTYYPALDRYLPDQALVDGSDGLRYDYGNFYASKTFFDPAKRRRVLTGWANESDTIADDVSKGWSGIILVPRELWLDENGRQLLQWPVEEFDRLRSQHVSLANQVVNPGGFFRVNNIDAVQADVEVTFEMGSLEKAEDFDPSYVGDAQAYCARHAADVKGGVGPFGLYVLADAAHEERTAVFFKVFKHKRKHVVLFCHDPTRSTKRENIYKPTFAGFVDVDIDSSKTISLRSLIDHSVVESFGAGGKTCITSRVYPSLAIGRDAHLFVFNNGAVDVKVSELNAWEIRTPFMNKEI</sequence>
<evidence type="ECO:0000256" key="4">
    <source>
        <dbReference type="ARBA" id="ARBA00023295"/>
    </source>
</evidence>
<dbReference type="InterPro" id="IPR013320">
    <property type="entry name" value="ConA-like_dom_sf"/>
</dbReference>
<dbReference type="EMBL" id="JACMSC010000018">
    <property type="protein sequence ID" value="KAG6476774.1"/>
    <property type="molecule type" value="Genomic_DNA"/>
</dbReference>
<organism evidence="8 9">
    <name type="scientific">Zingiber officinale</name>
    <name type="common">Ginger</name>
    <name type="synonym">Amomum zingiber</name>
    <dbReference type="NCBI Taxonomy" id="94328"/>
    <lineage>
        <taxon>Eukaryota</taxon>
        <taxon>Viridiplantae</taxon>
        <taxon>Streptophyta</taxon>
        <taxon>Embryophyta</taxon>
        <taxon>Tracheophyta</taxon>
        <taxon>Spermatophyta</taxon>
        <taxon>Magnoliopsida</taxon>
        <taxon>Liliopsida</taxon>
        <taxon>Zingiberales</taxon>
        <taxon>Zingiberaceae</taxon>
        <taxon>Zingiber</taxon>
    </lineage>
</organism>
<dbReference type="InterPro" id="IPR050551">
    <property type="entry name" value="Fructan_Metab_Enzymes"/>
</dbReference>
<dbReference type="GO" id="GO:0004553">
    <property type="term" value="F:hydrolase activity, hydrolyzing O-glycosyl compounds"/>
    <property type="evidence" value="ECO:0007669"/>
    <property type="project" value="InterPro"/>
</dbReference>
<evidence type="ECO:0000313" key="8">
    <source>
        <dbReference type="EMBL" id="KAG6476774.1"/>
    </source>
</evidence>
<feature type="domain" description="Glycosyl hydrolase family 32 N-terminal" evidence="6">
    <location>
        <begin position="74"/>
        <end position="384"/>
    </location>
</feature>
<keyword evidence="4 5" id="KW-0326">Glycosidase</keyword>
<dbReference type="InterPro" id="IPR001362">
    <property type="entry name" value="Glyco_hydro_32"/>
</dbReference>
<keyword evidence="2 5" id="KW-0378">Hydrolase</keyword>
<accession>A0A8J5K7D8</accession>
<dbReference type="Pfam" id="PF00251">
    <property type="entry name" value="Glyco_hydro_32N"/>
    <property type="match status" value="1"/>
</dbReference>
<dbReference type="FunFam" id="2.115.10.20:FF:000001">
    <property type="entry name" value="Beta-fructofuranosidase, insoluble isoenzyme CWINV1"/>
    <property type="match status" value="1"/>
</dbReference>
<keyword evidence="9" id="KW-1185">Reference proteome</keyword>
<dbReference type="InterPro" id="IPR023296">
    <property type="entry name" value="Glyco_hydro_beta-prop_sf"/>
</dbReference>
<evidence type="ECO:0000313" key="9">
    <source>
        <dbReference type="Proteomes" id="UP000734854"/>
    </source>
</evidence>
<evidence type="ECO:0000259" key="6">
    <source>
        <dbReference type="Pfam" id="PF00251"/>
    </source>
</evidence>
<dbReference type="FunFam" id="2.60.120.560:FF:000002">
    <property type="entry name" value="Beta-fructofuranosidase, insoluble isoenzyme CWINV1"/>
    <property type="match status" value="1"/>
</dbReference>
<reference evidence="8 9" key="1">
    <citation type="submission" date="2020-08" db="EMBL/GenBank/DDBJ databases">
        <title>Plant Genome Project.</title>
        <authorList>
            <person name="Zhang R.-G."/>
        </authorList>
    </citation>
    <scope>NUCLEOTIDE SEQUENCE [LARGE SCALE GENOMIC DNA]</scope>
    <source>
        <tissue evidence="8">Rhizome</tissue>
    </source>
</reference>
<dbReference type="InterPro" id="IPR013148">
    <property type="entry name" value="Glyco_hydro_32_N"/>
</dbReference>
<dbReference type="SUPFAM" id="SSF75005">
    <property type="entry name" value="Arabinanase/levansucrase/invertase"/>
    <property type="match status" value="1"/>
</dbReference>
<dbReference type="Pfam" id="PF08244">
    <property type="entry name" value="Glyco_hydro_32C"/>
    <property type="match status" value="1"/>
</dbReference>
<evidence type="ECO:0000259" key="7">
    <source>
        <dbReference type="Pfam" id="PF08244"/>
    </source>
</evidence>
<dbReference type="CDD" id="cd18624">
    <property type="entry name" value="GH32_Fruct1-like"/>
    <property type="match status" value="1"/>
</dbReference>
<dbReference type="AlphaFoldDB" id="A0A8J5K7D8"/>
<dbReference type="Proteomes" id="UP000734854">
    <property type="component" value="Unassembled WGS sequence"/>
</dbReference>
<keyword evidence="3" id="KW-0325">Glycoprotein</keyword>
<evidence type="ECO:0000256" key="3">
    <source>
        <dbReference type="ARBA" id="ARBA00023180"/>
    </source>
</evidence>
<protein>
    <submittedName>
        <fullName evidence="8">Uncharacterized protein</fullName>
    </submittedName>
</protein>
<evidence type="ECO:0000256" key="2">
    <source>
        <dbReference type="ARBA" id="ARBA00022801"/>
    </source>
</evidence>
<dbReference type="SMART" id="SM00640">
    <property type="entry name" value="Glyco_32"/>
    <property type="match status" value="1"/>
</dbReference>
<dbReference type="Gene3D" id="2.115.10.20">
    <property type="entry name" value="Glycosyl hydrolase domain, family 43"/>
    <property type="match status" value="1"/>
</dbReference>
<comment type="caution">
    <text evidence="8">The sequence shown here is derived from an EMBL/GenBank/DDBJ whole genome shotgun (WGS) entry which is preliminary data.</text>
</comment>
<comment type="similarity">
    <text evidence="1 5">Belongs to the glycosyl hydrolase 32 family.</text>
</comment>
<gene>
    <name evidence="8" type="ORF">ZIOFF_066022</name>
</gene>
<dbReference type="SUPFAM" id="SSF49899">
    <property type="entry name" value="Concanavalin A-like lectins/glucanases"/>
    <property type="match status" value="1"/>
</dbReference>
<dbReference type="Gene3D" id="2.60.120.560">
    <property type="entry name" value="Exo-inulinase, domain 1"/>
    <property type="match status" value="1"/>
</dbReference>